<keyword evidence="6" id="KW-1185">Reference proteome</keyword>
<dbReference type="Pfam" id="PF00069">
    <property type="entry name" value="Pkinase"/>
    <property type="match status" value="1"/>
</dbReference>
<organism evidence="5 6">
    <name type="scientific">Dictyostelium purpureum</name>
    <name type="common">Slime mold</name>
    <dbReference type="NCBI Taxonomy" id="5786"/>
    <lineage>
        <taxon>Eukaryota</taxon>
        <taxon>Amoebozoa</taxon>
        <taxon>Evosea</taxon>
        <taxon>Eumycetozoa</taxon>
        <taxon>Dictyostelia</taxon>
        <taxon>Dictyosteliales</taxon>
        <taxon>Dictyosteliaceae</taxon>
        <taxon>Dictyostelium</taxon>
    </lineage>
</organism>
<dbReference type="GO" id="GO:0005737">
    <property type="term" value="C:cytoplasm"/>
    <property type="evidence" value="ECO:0000318"/>
    <property type="project" value="GO_Central"/>
</dbReference>
<keyword evidence="1" id="KW-0547">Nucleotide-binding</keyword>
<dbReference type="eggNOG" id="KOG0198">
    <property type="taxonomic scope" value="Eukaryota"/>
</dbReference>
<dbReference type="InterPro" id="IPR011009">
    <property type="entry name" value="Kinase-like_dom_sf"/>
</dbReference>
<dbReference type="FunFam" id="1.10.510.10:FF:002449">
    <property type="entry name" value="Uncharacterized protein"/>
    <property type="match status" value="1"/>
</dbReference>
<comment type="similarity">
    <text evidence="3">Belongs to the protein kinase superfamily. STE Ser/Thr protein kinase family.</text>
</comment>
<dbReference type="GeneID" id="10509705"/>
<dbReference type="GO" id="GO:0005524">
    <property type="term" value="F:ATP binding"/>
    <property type="evidence" value="ECO:0007669"/>
    <property type="project" value="UniProtKB-KW"/>
</dbReference>
<keyword evidence="2" id="KW-0067">ATP-binding</keyword>
<dbReference type="PROSITE" id="PS50011">
    <property type="entry name" value="PROTEIN_KINASE_DOM"/>
    <property type="match status" value="1"/>
</dbReference>
<feature type="domain" description="Protein kinase" evidence="4">
    <location>
        <begin position="1"/>
        <end position="301"/>
    </location>
</feature>
<dbReference type="SMART" id="SM00220">
    <property type="entry name" value="S_TKc"/>
    <property type="match status" value="1"/>
</dbReference>
<dbReference type="InterPro" id="IPR000719">
    <property type="entry name" value="Prot_kinase_dom"/>
</dbReference>
<evidence type="ECO:0000256" key="2">
    <source>
        <dbReference type="ARBA" id="ARBA00022840"/>
    </source>
</evidence>
<dbReference type="Pfam" id="PF05725">
    <property type="entry name" value="FNIP"/>
    <property type="match status" value="3"/>
</dbReference>
<dbReference type="VEuPathDB" id="AmoebaDB:DICPUDRAFT_147516"/>
<dbReference type="PANTHER" id="PTHR48012">
    <property type="entry name" value="STERILE20-LIKE KINASE, ISOFORM B-RELATED"/>
    <property type="match status" value="1"/>
</dbReference>
<accession>F0Z8P3</accession>
<dbReference type="InterPro" id="IPR050629">
    <property type="entry name" value="STE20/SPS1-PAK"/>
</dbReference>
<dbReference type="GO" id="GO:0035556">
    <property type="term" value="P:intracellular signal transduction"/>
    <property type="evidence" value="ECO:0000318"/>
    <property type="project" value="GO_Central"/>
</dbReference>
<dbReference type="Gene3D" id="1.10.510.10">
    <property type="entry name" value="Transferase(Phosphotransferase) domain 1"/>
    <property type="match status" value="1"/>
</dbReference>
<evidence type="ECO:0000259" key="4">
    <source>
        <dbReference type="PROSITE" id="PS50011"/>
    </source>
</evidence>
<dbReference type="InterPro" id="IPR008271">
    <property type="entry name" value="Ser/Thr_kinase_AS"/>
</dbReference>
<dbReference type="OrthoDB" id="6718656at2759"/>
<dbReference type="InParanoid" id="F0Z8P3"/>
<dbReference type="GO" id="GO:0004674">
    <property type="term" value="F:protein serine/threonine kinase activity"/>
    <property type="evidence" value="ECO:0000318"/>
    <property type="project" value="GO_Central"/>
</dbReference>
<dbReference type="PANTHER" id="PTHR48012:SF4">
    <property type="entry name" value="MITOGEN-ACTIVATED PROTEIN KINASE KINASE KINASE A"/>
    <property type="match status" value="1"/>
</dbReference>
<protein>
    <recommendedName>
        <fullName evidence="4">Protein kinase domain-containing protein</fullName>
    </recommendedName>
</protein>
<sequence>MENINDIPLHNPAEWNIDQKKINKCGAMNIGIYKGFKIDKTINQVLLPNDGLCVIKVVESKLIGKYEIDILNNLKKIKHQNIINVYGYGFGPVKKVISNLENNIDDTDKEMEERDLYIYMEYIPECKNIEDILGLGLGAFSEQEIKHITAKLTDTLIFLSNNHIVHRDIKPSNILYDPTTQNIKLIDFGISKYYTDVSKFSTMAGTSRYRAPEVSSRNGTASSKSDVWSLGCTIVEMAGGLKEDNDNQIPDSNDTNNNIVYKAPSIPPLLSDICKNFIQYCLILDPKFRYNASQLKEHEFLTNIPNPMGSLDSKNILVLTNIDCLNPIDIPTTINHLTLTDFDQDLITLHNKIPNSIKSLILPKFNQIINKDSIPSHIISLSIPLFNHDLDHDSIPVSLEQLTLGEAFDFNKYGGNLPPSIKKFTCAHFFQVSLRRNNNIPKGASEIILSNYNKPIVTNTIPISCNILTLGSDFQHFDSINKLPTSVYNLTFGVKNCQLKDEEIIKIIDSKSITKFIINRN</sequence>
<evidence type="ECO:0000313" key="5">
    <source>
        <dbReference type="EMBL" id="EGC39691.1"/>
    </source>
</evidence>
<name>F0Z8P3_DICPU</name>
<dbReference type="RefSeq" id="XP_003283800.1">
    <property type="nucleotide sequence ID" value="XM_003283752.1"/>
</dbReference>
<proteinExistence type="inferred from homology"/>
<dbReference type="InterPro" id="IPR008615">
    <property type="entry name" value="FNIP"/>
</dbReference>
<evidence type="ECO:0000256" key="1">
    <source>
        <dbReference type="ARBA" id="ARBA00022741"/>
    </source>
</evidence>
<dbReference type="KEGG" id="dpp:DICPUDRAFT_147516"/>
<evidence type="ECO:0000256" key="3">
    <source>
        <dbReference type="ARBA" id="ARBA00025754"/>
    </source>
</evidence>
<gene>
    <name evidence="5" type="ORF">DICPUDRAFT_147516</name>
</gene>
<dbReference type="STRING" id="5786.F0Z8P3"/>
<dbReference type="FunCoup" id="F0Z8P3">
    <property type="interactions" value="724"/>
</dbReference>
<evidence type="ECO:0000313" key="6">
    <source>
        <dbReference type="Proteomes" id="UP000001064"/>
    </source>
</evidence>
<dbReference type="EMBL" id="GL870953">
    <property type="protein sequence ID" value="EGC39691.1"/>
    <property type="molecule type" value="Genomic_DNA"/>
</dbReference>
<dbReference type="SUPFAM" id="SSF56112">
    <property type="entry name" value="Protein kinase-like (PK-like)"/>
    <property type="match status" value="1"/>
</dbReference>
<reference evidence="6" key="1">
    <citation type="journal article" date="2011" name="Genome Biol.">
        <title>Comparative genomics of the social amoebae Dictyostelium discoideum and Dictyostelium purpureum.</title>
        <authorList>
            <consortium name="US DOE Joint Genome Institute (JGI-PGF)"/>
            <person name="Sucgang R."/>
            <person name="Kuo A."/>
            <person name="Tian X."/>
            <person name="Salerno W."/>
            <person name="Parikh A."/>
            <person name="Feasley C.L."/>
            <person name="Dalin E."/>
            <person name="Tu H."/>
            <person name="Huang E."/>
            <person name="Barry K."/>
            <person name="Lindquist E."/>
            <person name="Shapiro H."/>
            <person name="Bruce D."/>
            <person name="Schmutz J."/>
            <person name="Salamov A."/>
            <person name="Fey P."/>
            <person name="Gaudet P."/>
            <person name="Anjard C."/>
            <person name="Babu M.M."/>
            <person name="Basu S."/>
            <person name="Bushmanova Y."/>
            <person name="van der Wel H."/>
            <person name="Katoh-Kurasawa M."/>
            <person name="Dinh C."/>
            <person name="Coutinho P.M."/>
            <person name="Saito T."/>
            <person name="Elias M."/>
            <person name="Schaap P."/>
            <person name="Kay R.R."/>
            <person name="Henrissat B."/>
            <person name="Eichinger L."/>
            <person name="Rivero F."/>
            <person name="Putnam N.H."/>
            <person name="West C.M."/>
            <person name="Loomis W.F."/>
            <person name="Chisholm R.L."/>
            <person name="Shaulsky G."/>
            <person name="Strassmann J.E."/>
            <person name="Queller D.C."/>
            <person name="Kuspa A."/>
            <person name="Grigoriev I.V."/>
        </authorList>
    </citation>
    <scope>NUCLEOTIDE SEQUENCE [LARGE SCALE GENOMIC DNA]</scope>
    <source>
        <strain evidence="6">QSDP1</strain>
    </source>
</reference>
<dbReference type="AlphaFoldDB" id="F0Z8P3"/>
<dbReference type="PROSITE" id="PS00108">
    <property type="entry name" value="PROTEIN_KINASE_ST"/>
    <property type="match status" value="1"/>
</dbReference>
<dbReference type="Proteomes" id="UP000001064">
    <property type="component" value="Unassembled WGS sequence"/>
</dbReference>